<dbReference type="AlphaFoldDB" id="A0A0F8ZR90"/>
<sequence>IELVTFPDEMGETEAREAGFEPRVIGSIQVGRTTAKDTLRAGGEMSTLGVDLLLFAGGDGTARDVYQAVGLSMPVVGIPAGVKIHSGVYAINPARAAGLAMMYLRGQVRALGEFEVMDIDETAFRQGRVSTRLYGYLKVPLERRFIQGAKAASVTGNHEIFAMQSIAEQIVETMDAGCLYIIGSGTTPRAIMERLGLKNTLLGVDAVLNGKLVAFDLNEAQLMELIEEEKAKIIITPIGGQGYVFGRGNQQLSPDVINKTGAENVIVVATRNKLTSLERRPLLVDTGDKEVDKMLKGYVKVVTGYREEMVYKISY</sequence>
<reference evidence="1" key="1">
    <citation type="journal article" date="2015" name="Nature">
        <title>Complex archaea that bridge the gap between prokaryotes and eukaryotes.</title>
        <authorList>
            <person name="Spang A."/>
            <person name="Saw J.H."/>
            <person name="Jorgensen S.L."/>
            <person name="Zaremba-Niedzwiedzka K."/>
            <person name="Martijn J."/>
            <person name="Lind A.E."/>
            <person name="van Eijk R."/>
            <person name="Schleper C."/>
            <person name="Guy L."/>
            <person name="Ettema T.J."/>
        </authorList>
    </citation>
    <scope>NUCLEOTIDE SEQUENCE</scope>
</reference>
<dbReference type="Pfam" id="PF01513">
    <property type="entry name" value="NAD_kinase"/>
    <property type="match status" value="1"/>
</dbReference>
<protein>
    <recommendedName>
        <fullName evidence="2">ATP-NAD kinase</fullName>
    </recommendedName>
</protein>
<comment type="caution">
    <text evidence="1">The sequence shown here is derived from an EMBL/GenBank/DDBJ whole genome shotgun (WGS) entry which is preliminary data.</text>
</comment>
<dbReference type="PANTHER" id="PTHR40697:SF2">
    <property type="entry name" value="ATP-NAD KINASE-RELATED"/>
    <property type="match status" value="1"/>
</dbReference>
<dbReference type="SUPFAM" id="SSF111331">
    <property type="entry name" value="NAD kinase/diacylglycerol kinase-like"/>
    <property type="match status" value="1"/>
</dbReference>
<gene>
    <name evidence="1" type="ORF">LCGC14_2663360</name>
</gene>
<dbReference type="GO" id="GO:0003951">
    <property type="term" value="F:NAD+ kinase activity"/>
    <property type="evidence" value="ECO:0007669"/>
    <property type="project" value="InterPro"/>
</dbReference>
<accession>A0A0F8ZR90</accession>
<dbReference type="PANTHER" id="PTHR40697">
    <property type="entry name" value="ACETOIN CATABOLISM PROTEIN X"/>
    <property type="match status" value="1"/>
</dbReference>
<evidence type="ECO:0000313" key="1">
    <source>
        <dbReference type="EMBL" id="KKK96377.1"/>
    </source>
</evidence>
<evidence type="ECO:0008006" key="2">
    <source>
        <dbReference type="Google" id="ProtNLM"/>
    </source>
</evidence>
<organism evidence="1">
    <name type="scientific">marine sediment metagenome</name>
    <dbReference type="NCBI Taxonomy" id="412755"/>
    <lineage>
        <taxon>unclassified sequences</taxon>
        <taxon>metagenomes</taxon>
        <taxon>ecological metagenomes</taxon>
    </lineage>
</organism>
<proteinExistence type="predicted"/>
<dbReference type="Pfam" id="PF20143">
    <property type="entry name" value="NAD_kinase_C"/>
    <property type="match status" value="1"/>
</dbReference>
<name>A0A0F8ZR90_9ZZZZ</name>
<feature type="non-terminal residue" evidence="1">
    <location>
        <position position="1"/>
    </location>
</feature>
<dbReference type="GO" id="GO:0006741">
    <property type="term" value="P:NADP+ biosynthetic process"/>
    <property type="evidence" value="ECO:0007669"/>
    <property type="project" value="InterPro"/>
</dbReference>
<dbReference type="EMBL" id="LAZR01046513">
    <property type="protein sequence ID" value="KKK96377.1"/>
    <property type="molecule type" value="Genomic_DNA"/>
</dbReference>
<dbReference type="InterPro" id="IPR039065">
    <property type="entry name" value="AcoX-like"/>
</dbReference>
<dbReference type="InterPro" id="IPR002504">
    <property type="entry name" value="NADK"/>
</dbReference>
<dbReference type="InterPro" id="IPR016064">
    <property type="entry name" value="NAD/diacylglycerol_kinase_sf"/>
</dbReference>